<dbReference type="EMBL" id="SWMS01000016">
    <property type="protein sequence ID" value="TKG66272.1"/>
    <property type="molecule type" value="Genomic_DNA"/>
</dbReference>
<gene>
    <name evidence="1" type="ORF">FCN18_25920</name>
</gene>
<dbReference type="RefSeq" id="WP_137096333.1">
    <property type="nucleotide sequence ID" value="NZ_SWMS01000016.1"/>
</dbReference>
<organism evidence="1 2">
    <name type="scientific">Prauserella endophytica</name>
    <dbReference type="NCBI Taxonomy" id="1592324"/>
    <lineage>
        <taxon>Bacteria</taxon>
        <taxon>Bacillati</taxon>
        <taxon>Actinomycetota</taxon>
        <taxon>Actinomycetes</taxon>
        <taxon>Pseudonocardiales</taxon>
        <taxon>Pseudonocardiaceae</taxon>
        <taxon>Prauserella</taxon>
        <taxon>Prauserella coralliicola group</taxon>
    </lineage>
</organism>
<dbReference type="Proteomes" id="UP000309992">
    <property type="component" value="Unassembled WGS sequence"/>
</dbReference>
<keyword evidence="2" id="KW-1185">Reference proteome</keyword>
<accession>A0ABY2RZ47</accession>
<comment type="caution">
    <text evidence="1">The sequence shown here is derived from an EMBL/GenBank/DDBJ whole genome shotgun (WGS) entry which is preliminary data.</text>
</comment>
<reference evidence="1 2" key="1">
    <citation type="journal article" date="2015" name="Antonie Van Leeuwenhoek">
        <title>Prauserella endophytica sp. nov., an endophytic actinobacterium isolated from Tamarix taklamakanensis.</title>
        <authorList>
            <person name="Liu J.M."/>
            <person name="Habden X."/>
            <person name="Guo L."/>
            <person name="Tuo L."/>
            <person name="Jiang Z.K."/>
            <person name="Liu S.W."/>
            <person name="Liu X.F."/>
            <person name="Chen L."/>
            <person name="Li R.F."/>
            <person name="Zhang Y.Q."/>
            <person name="Sun C.H."/>
        </authorList>
    </citation>
    <scope>NUCLEOTIDE SEQUENCE [LARGE SCALE GENOMIC DNA]</scope>
    <source>
        <strain evidence="1 2">CGMCC 4.7182</strain>
    </source>
</reference>
<evidence type="ECO:0000313" key="2">
    <source>
        <dbReference type="Proteomes" id="UP000309992"/>
    </source>
</evidence>
<protein>
    <submittedName>
        <fullName evidence="1">Uncharacterized protein</fullName>
    </submittedName>
</protein>
<evidence type="ECO:0000313" key="1">
    <source>
        <dbReference type="EMBL" id="TKG66272.1"/>
    </source>
</evidence>
<sequence>MGRLYLVADRLGWHRPVHRRDMSFDCVGASRSRDVIEWTSTFDVRQHANVVQQWMSGIGDVPLSDEWIPAEWLLRVWDSPAMAAAESSGIGMRTRLFEIDAEPVLLARSIPVVIPDLGLAGVDRFQVVREVPNWWLLGPCGREVLALLVQFQSIEIDFSEQLPPSGSELASLRMRAFDLIDAARRVGAYALARAVIGEKGGRFTEFHQLAFGAAVGLVLKDVWPEAPRLYQPWVQRYGLPDLGTIMRHDDLPYPVAWKW</sequence>
<name>A0ABY2RZ47_9PSEU</name>
<proteinExistence type="predicted"/>